<reference evidence="2" key="1">
    <citation type="submission" date="2022-11" db="UniProtKB">
        <authorList>
            <consortium name="WormBaseParasite"/>
        </authorList>
    </citation>
    <scope>IDENTIFICATION</scope>
</reference>
<protein>
    <submittedName>
        <fullName evidence="2">Uncharacterized protein</fullName>
    </submittedName>
</protein>
<keyword evidence="1" id="KW-1185">Reference proteome</keyword>
<dbReference type="PANTHER" id="PTHR31434:SF2">
    <property type="entry name" value="S PHASE CYCLIN A-ASSOCIATED PROTEIN IN THE ENDOPLASMIC RETICULUM"/>
    <property type="match status" value="1"/>
</dbReference>
<evidence type="ECO:0000313" key="1">
    <source>
        <dbReference type="Proteomes" id="UP000887566"/>
    </source>
</evidence>
<dbReference type="Proteomes" id="UP000887566">
    <property type="component" value="Unplaced"/>
</dbReference>
<organism evidence="1 2">
    <name type="scientific">Plectus sambesii</name>
    <dbReference type="NCBI Taxonomy" id="2011161"/>
    <lineage>
        <taxon>Eukaryota</taxon>
        <taxon>Metazoa</taxon>
        <taxon>Ecdysozoa</taxon>
        <taxon>Nematoda</taxon>
        <taxon>Chromadorea</taxon>
        <taxon>Plectida</taxon>
        <taxon>Plectina</taxon>
        <taxon>Plectoidea</taxon>
        <taxon>Plectidae</taxon>
        <taxon>Plectus</taxon>
    </lineage>
</organism>
<dbReference type="AlphaFoldDB" id="A0A914XRR9"/>
<accession>A0A914XRR9</accession>
<evidence type="ECO:0000313" key="2">
    <source>
        <dbReference type="WBParaSite" id="PSAMB.scaffold9822size4594.g32767.t1"/>
    </source>
</evidence>
<dbReference type="WBParaSite" id="PSAMB.scaffold9822size4594.g32767.t1">
    <property type="protein sequence ID" value="PSAMB.scaffold9822size4594.g32767.t1"/>
    <property type="gene ID" value="PSAMB.scaffold9822size4594.g32767"/>
</dbReference>
<proteinExistence type="predicted"/>
<dbReference type="PANTHER" id="PTHR31434">
    <property type="entry name" value="S PHASE CYCLIN A-ASSOCIATED PROTEIN IN THE ENDOPLASMIC RETICULUM"/>
    <property type="match status" value="1"/>
</dbReference>
<sequence>ALSVHEDAKKDSKSSKTGTECVSLWKLMTSAVKSLDRDDSWWTANIGGGRDVFVGRIAVLSSYLVQSGFVESAADGVQSRVIGASGTDGDPLSVLIDLITTLLLVAGERDTRNGVASEKCAAFASALKESRLMGLPGVLYRLLCIENVSYDRSTPAELSSQLLHIVNQTLRLFNTLALVDKTLLEDCLKDEEMVVMLTHSFAVLLTWLCRMTDMDAMDLLLPRLLVAVGHFAAVSQRAQALTVLGGQHSIVQQLCVLPFRYFSDPALMRLLFPTLIACCFRRTSAVSLLKQELSPKLLSTFITEQSSSIEVQSTTVDTPAFASRFSKKLWPEAILFFESA</sequence>
<name>A0A914XRR9_9BILA</name>